<evidence type="ECO:0000256" key="1">
    <source>
        <dbReference type="ARBA" id="ARBA00013260"/>
    </source>
</evidence>
<feature type="site" description="Discriminates between blocked and unblocked aminoacyl-tRNA" evidence="8">
    <location>
        <position position="12"/>
    </location>
</feature>
<protein>
    <recommendedName>
        <fullName evidence="7 8">Peptidyl-tRNA hydrolase</fullName>
        <shortName evidence="8">Pth</shortName>
        <ecNumber evidence="1 8">3.1.1.29</ecNumber>
    </recommendedName>
</protein>
<feature type="site" description="Stabilizes the basic form of H active site to accept a proton" evidence="8">
    <location>
        <position position="92"/>
    </location>
</feature>
<keyword evidence="2 8" id="KW-0820">tRNA-binding</keyword>
<keyword evidence="4 8" id="KW-0694">RNA-binding</keyword>
<evidence type="ECO:0000256" key="6">
    <source>
        <dbReference type="ARBA" id="ARBA00048707"/>
    </source>
</evidence>
<dbReference type="EC" id="3.1.1.29" evidence="1 8"/>
<dbReference type="PROSITE" id="PS01195">
    <property type="entry name" value="PEPT_TRNA_HYDROL_1"/>
    <property type="match status" value="1"/>
</dbReference>
<evidence type="ECO:0000256" key="10">
    <source>
        <dbReference type="RuleBase" id="RU004320"/>
    </source>
</evidence>
<dbReference type="GO" id="GO:0005737">
    <property type="term" value="C:cytoplasm"/>
    <property type="evidence" value="ECO:0007669"/>
    <property type="project" value="UniProtKB-SubCell"/>
</dbReference>
<dbReference type="SUPFAM" id="SSF53178">
    <property type="entry name" value="Peptidyl-tRNA hydrolase-like"/>
    <property type="match status" value="1"/>
</dbReference>
<comment type="similarity">
    <text evidence="5 8 10">Belongs to the PTH family.</text>
</comment>
<dbReference type="Pfam" id="PF01195">
    <property type="entry name" value="Pept_tRNA_hydro"/>
    <property type="match status" value="1"/>
</dbReference>
<dbReference type="GO" id="GO:0004045">
    <property type="term" value="F:peptidyl-tRNA hydrolase activity"/>
    <property type="evidence" value="ECO:0007669"/>
    <property type="project" value="UniProtKB-UniRule"/>
</dbReference>
<evidence type="ECO:0000256" key="8">
    <source>
        <dbReference type="HAMAP-Rule" id="MF_00083"/>
    </source>
</evidence>
<dbReference type="EMBL" id="CP016779">
    <property type="protein sequence ID" value="ASY24256.1"/>
    <property type="molecule type" value="Genomic_DNA"/>
</dbReference>
<dbReference type="RefSeq" id="WP_095688516.1">
    <property type="nucleotide sequence ID" value="NZ_CP016779.1"/>
</dbReference>
<dbReference type="InterPro" id="IPR001328">
    <property type="entry name" value="Pept_tRNA_hydro"/>
</dbReference>
<dbReference type="GO" id="GO:0072344">
    <property type="term" value="P:rescue of stalled ribosome"/>
    <property type="evidence" value="ECO:0007669"/>
    <property type="project" value="UniProtKB-UniRule"/>
</dbReference>
<dbReference type="PANTHER" id="PTHR17224:SF1">
    <property type="entry name" value="PEPTIDYL-TRNA HYDROLASE"/>
    <property type="match status" value="1"/>
</dbReference>
<feature type="binding site" evidence="8">
    <location>
        <position position="65"/>
    </location>
    <ligand>
        <name>tRNA</name>
        <dbReference type="ChEBI" id="CHEBI:17843"/>
    </ligand>
</feature>
<dbReference type="PROSITE" id="PS01196">
    <property type="entry name" value="PEPT_TRNA_HYDROL_2"/>
    <property type="match status" value="1"/>
</dbReference>
<dbReference type="FunFam" id="3.40.50.1470:FF:000001">
    <property type="entry name" value="Peptidyl-tRNA hydrolase"/>
    <property type="match status" value="1"/>
</dbReference>
<dbReference type="Gene3D" id="3.40.50.1470">
    <property type="entry name" value="Peptidyl-tRNA hydrolase"/>
    <property type="match status" value="1"/>
</dbReference>
<dbReference type="PANTHER" id="PTHR17224">
    <property type="entry name" value="PEPTIDYL-TRNA HYDROLASE"/>
    <property type="match status" value="1"/>
</dbReference>
<reference evidence="11 12" key="1">
    <citation type="submission" date="2016-07" db="EMBL/GenBank/DDBJ databases">
        <title>High microdiversification within the ubiquitous acI lineage of Actinobacteria.</title>
        <authorList>
            <person name="Neuenschwander S.M."/>
            <person name="Salcher M."/>
            <person name="Ghai R."/>
            <person name="Pernthaler J."/>
        </authorList>
    </citation>
    <scope>NUCLEOTIDE SEQUENCE [LARGE SCALE GENOMIC DNA]</scope>
    <source>
        <strain evidence="11">MMS-IIB-91</strain>
    </source>
</reference>
<comment type="function">
    <text evidence="8">Catalyzes the release of premature peptidyl moieties from peptidyl-tRNA molecules trapped in stalled 50S ribosomal subunits, and thus maintains levels of free tRNAs and 50S ribosomes.</text>
</comment>
<comment type="subcellular location">
    <subcellularLocation>
        <location evidence="8">Cytoplasm</location>
    </subcellularLocation>
</comment>
<evidence type="ECO:0000256" key="2">
    <source>
        <dbReference type="ARBA" id="ARBA00022555"/>
    </source>
</evidence>
<feature type="binding site" evidence="8">
    <location>
        <position position="67"/>
    </location>
    <ligand>
        <name>tRNA</name>
        <dbReference type="ChEBI" id="CHEBI:17843"/>
    </ligand>
</feature>
<dbReference type="GO" id="GO:0006515">
    <property type="term" value="P:protein quality control for misfolded or incompletely synthesized proteins"/>
    <property type="evidence" value="ECO:0007669"/>
    <property type="project" value="UniProtKB-UniRule"/>
</dbReference>
<feature type="binding site" evidence="8">
    <location>
        <position position="17"/>
    </location>
    <ligand>
        <name>tRNA</name>
        <dbReference type="ChEBI" id="CHEBI:17843"/>
    </ligand>
</feature>
<dbReference type="AlphaFoldDB" id="A0A249L5K3"/>
<evidence type="ECO:0000256" key="9">
    <source>
        <dbReference type="RuleBase" id="RU000673"/>
    </source>
</evidence>
<evidence type="ECO:0000256" key="5">
    <source>
        <dbReference type="ARBA" id="ARBA00038063"/>
    </source>
</evidence>
<accession>A0A249L5K3</accession>
<dbReference type="InterPro" id="IPR036416">
    <property type="entry name" value="Pept_tRNA_hydro_sf"/>
</dbReference>
<evidence type="ECO:0000313" key="11">
    <source>
        <dbReference type="EMBL" id="ASY24256.1"/>
    </source>
</evidence>
<comment type="subunit">
    <text evidence="8">Monomer.</text>
</comment>
<dbReference type="KEGG" id="nab:B1sIIB91_05070"/>
<dbReference type="CDD" id="cd00462">
    <property type="entry name" value="PTH"/>
    <property type="match status" value="1"/>
</dbReference>
<organism evidence="11 12">
    <name type="scientific">Candidatus Nanopelagicus abundans</name>
    <dbReference type="NCBI Taxonomy" id="1884916"/>
    <lineage>
        <taxon>Bacteria</taxon>
        <taxon>Bacillati</taxon>
        <taxon>Actinomycetota</taxon>
        <taxon>Actinomycetes</taxon>
        <taxon>Candidatus Nanopelagicales</taxon>
        <taxon>Candidatus Nanopelagicaceae</taxon>
        <taxon>Candidatus Nanopelagicus</taxon>
    </lineage>
</organism>
<sequence length="187" mass="20521">MADRWLVIGLGNPGPTYEKTRHNIGQLVLDQLSENQKFSSHKSRMQISEIKLDGQSVVLAKSLGYMNESGGPAKSLADFYKIDIDKIIAIHDELDLPFNNLRIKLGGGDNGHNGLKSLTASFSTADYYRIRMGIGRPMGEQDPADFVLKAFSKDERGELDSFTSRSAQAISALILNGIDKAQTAFNS</sequence>
<dbReference type="OrthoDB" id="9800507at2"/>
<keyword evidence="12" id="KW-1185">Reference proteome</keyword>
<evidence type="ECO:0000256" key="4">
    <source>
        <dbReference type="ARBA" id="ARBA00022884"/>
    </source>
</evidence>
<evidence type="ECO:0000256" key="3">
    <source>
        <dbReference type="ARBA" id="ARBA00022801"/>
    </source>
</evidence>
<comment type="function">
    <text evidence="8">Hydrolyzes ribosome-free peptidyl-tRNAs (with 1 or more amino acids incorporated), which drop off the ribosome during protein synthesis, or as a result of ribosome stalling.</text>
</comment>
<dbReference type="NCBIfam" id="TIGR00447">
    <property type="entry name" value="pth"/>
    <property type="match status" value="1"/>
</dbReference>
<evidence type="ECO:0000256" key="7">
    <source>
        <dbReference type="ARBA" id="ARBA00050038"/>
    </source>
</evidence>
<comment type="catalytic activity">
    <reaction evidence="6 8 9">
        <text>an N-acyl-L-alpha-aminoacyl-tRNA + H2O = an N-acyl-L-amino acid + a tRNA + H(+)</text>
        <dbReference type="Rhea" id="RHEA:54448"/>
        <dbReference type="Rhea" id="RHEA-COMP:10123"/>
        <dbReference type="Rhea" id="RHEA-COMP:13883"/>
        <dbReference type="ChEBI" id="CHEBI:15377"/>
        <dbReference type="ChEBI" id="CHEBI:15378"/>
        <dbReference type="ChEBI" id="CHEBI:59874"/>
        <dbReference type="ChEBI" id="CHEBI:78442"/>
        <dbReference type="ChEBI" id="CHEBI:138191"/>
        <dbReference type="EC" id="3.1.1.29"/>
    </reaction>
</comment>
<dbReference type="Proteomes" id="UP000217210">
    <property type="component" value="Chromosome"/>
</dbReference>
<evidence type="ECO:0000313" key="12">
    <source>
        <dbReference type="Proteomes" id="UP000217210"/>
    </source>
</evidence>
<dbReference type="HAMAP" id="MF_00083">
    <property type="entry name" value="Pept_tRNA_hydro_bact"/>
    <property type="match status" value="1"/>
</dbReference>
<name>A0A249L5K3_9ACTN</name>
<keyword evidence="8" id="KW-0963">Cytoplasm</keyword>
<dbReference type="InterPro" id="IPR018171">
    <property type="entry name" value="Pept_tRNA_hydro_CS"/>
</dbReference>
<gene>
    <name evidence="8" type="primary">pth</name>
    <name evidence="11" type="ORF">B1sIIB91_05070</name>
</gene>
<proteinExistence type="inferred from homology"/>
<dbReference type="GO" id="GO:0000049">
    <property type="term" value="F:tRNA binding"/>
    <property type="evidence" value="ECO:0007669"/>
    <property type="project" value="UniProtKB-UniRule"/>
</dbReference>
<feature type="binding site" evidence="8">
    <location>
        <position position="113"/>
    </location>
    <ligand>
        <name>tRNA</name>
        <dbReference type="ChEBI" id="CHEBI:17843"/>
    </ligand>
</feature>
<keyword evidence="3 8" id="KW-0378">Hydrolase</keyword>
<feature type="active site" description="Proton acceptor" evidence="8">
    <location>
        <position position="22"/>
    </location>
</feature>